<keyword evidence="2" id="KW-1133">Transmembrane helix</keyword>
<protein>
    <submittedName>
        <fullName evidence="3">Uncharacterized protein</fullName>
    </submittedName>
</protein>
<evidence type="ECO:0000256" key="1">
    <source>
        <dbReference type="SAM" id="MobiDB-lite"/>
    </source>
</evidence>
<name>A0A7S2M1Y7_9STRA</name>
<feature type="transmembrane region" description="Helical" evidence="2">
    <location>
        <begin position="239"/>
        <end position="261"/>
    </location>
</feature>
<organism evidence="3">
    <name type="scientific">Skeletonema marinoi</name>
    <dbReference type="NCBI Taxonomy" id="267567"/>
    <lineage>
        <taxon>Eukaryota</taxon>
        <taxon>Sar</taxon>
        <taxon>Stramenopiles</taxon>
        <taxon>Ochrophyta</taxon>
        <taxon>Bacillariophyta</taxon>
        <taxon>Coscinodiscophyceae</taxon>
        <taxon>Thalassiosirophycidae</taxon>
        <taxon>Thalassiosirales</taxon>
        <taxon>Skeletonemataceae</taxon>
        <taxon>Skeletonema</taxon>
        <taxon>Skeletonema marinoi-dohrnii complex</taxon>
    </lineage>
</organism>
<feature type="transmembrane region" description="Helical" evidence="2">
    <location>
        <begin position="56"/>
        <end position="74"/>
    </location>
</feature>
<feature type="transmembrane region" description="Helical" evidence="2">
    <location>
        <begin position="119"/>
        <end position="140"/>
    </location>
</feature>
<keyword evidence="2" id="KW-0472">Membrane</keyword>
<evidence type="ECO:0000313" key="3">
    <source>
        <dbReference type="EMBL" id="CAD9622918.1"/>
    </source>
</evidence>
<feature type="transmembrane region" description="Helical" evidence="2">
    <location>
        <begin position="86"/>
        <end position="107"/>
    </location>
</feature>
<feature type="compositionally biased region" description="Basic and acidic residues" evidence="1">
    <location>
        <begin position="1"/>
        <end position="11"/>
    </location>
</feature>
<feature type="region of interest" description="Disordered" evidence="1">
    <location>
        <begin position="1"/>
        <end position="40"/>
    </location>
</feature>
<accession>A0A7S2M1Y7</accession>
<reference evidence="3" key="1">
    <citation type="submission" date="2021-01" db="EMBL/GenBank/DDBJ databases">
        <authorList>
            <person name="Corre E."/>
            <person name="Pelletier E."/>
            <person name="Niang G."/>
            <person name="Scheremetjew M."/>
            <person name="Finn R."/>
            <person name="Kale V."/>
            <person name="Holt S."/>
            <person name="Cochrane G."/>
            <person name="Meng A."/>
            <person name="Brown T."/>
            <person name="Cohen L."/>
        </authorList>
    </citation>
    <scope>NUCLEOTIDE SEQUENCE</scope>
    <source>
        <strain evidence="3">SM1012Den-03</strain>
    </source>
</reference>
<keyword evidence="2" id="KW-0812">Transmembrane</keyword>
<gene>
    <name evidence="3" type="ORF">SMAR0320_LOCUS18959</name>
</gene>
<dbReference type="AlphaFoldDB" id="A0A7S2M1Y7"/>
<feature type="transmembrane region" description="Helical" evidence="2">
    <location>
        <begin position="175"/>
        <end position="196"/>
    </location>
</feature>
<feature type="transmembrane region" description="Helical" evidence="2">
    <location>
        <begin position="208"/>
        <end position="227"/>
    </location>
</feature>
<evidence type="ECO:0000256" key="2">
    <source>
        <dbReference type="SAM" id="Phobius"/>
    </source>
</evidence>
<sequence length="293" mass="30996">MADEENPKMDEVPVGGLVVGDGEQATEEKPASTEGKAAEGSTTVAGVTMDGTQFPLALILISSIILLIATTSSPGMPSMKYSYEKYAVSVSSISLILSFIALLMHKFAGSLYDKMEKHLCMTMFLWSFIGACFLTFRAPFTTTSNGYFTAWATVYGCAMAMGMDTSTFQTNIRGLGAVMGNMAASIVVLIACIAEIDSRAGGSKPRNNAIYALSLACFSIVVTLTLMSMDRKGKEIGGMANLGLMSFLAVCWLVAACLVTFAGPFETTGNGYFASWAGFITSGYAAMAAYKAK</sequence>
<proteinExistence type="predicted"/>
<feature type="transmembrane region" description="Helical" evidence="2">
    <location>
        <begin position="273"/>
        <end position="290"/>
    </location>
</feature>
<dbReference type="EMBL" id="HBGZ01026681">
    <property type="protein sequence ID" value="CAD9622918.1"/>
    <property type="molecule type" value="Transcribed_RNA"/>
</dbReference>